<sequence length="397" mass="45974">MSIERLEKEFEDAISTRDLERISQLSASYDINKFGSFGKTSLVIAIEQPKDDVELIQHMIECGADPTIRVPAGPYKGNNALMVALERCKLQTCLHLLDNKKFDPNDCDLRGKTTLSKAMKSNRMLPVMRKLINRGAYVTKDILLNALKSGNDDEVILLCLHSIDPCLIVDQDDIINCMIAKCRSLKAFDFCYSIRLSHKKNQNVFDLISSSICMENEVSLRSLINLKVDLESESKHEGCCTAITFYQSVLNERQIRIIKLLICNGVNVDVRGLMEGVLKKFCQCWTVKFLLMADAWIYKLNFDRILIENCNRRFFKKFEDYLHDIRNYPMSLKRQCRRKIRKLCRYGRRYQAKINSLPLPSLIKDFLKFSEVLAISEERVMDDNYKDRDIIFNGFPL</sequence>
<dbReference type="Pfam" id="PF07525">
    <property type="entry name" value="SOCS_box"/>
    <property type="match status" value="1"/>
</dbReference>
<evidence type="ECO:0000256" key="2">
    <source>
        <dbReference type="ARBA" id="ARBA00023043"/>
    </source>
</evidence>
<evidence type="ECO:0000259" key="3">
    <source>
        <dbReference type="PROSITE" id="PS50225"/>
    </source>
</evidence>
<dbReference type="GO" id="GO:0006396">
    <property type="term" value="P:RNA processing"/>
    <property type="evidence" value="ECO:0007669"/>
    <property type="project" value="TreeGrafter"/>
</dbReference>
<dbReference type="SMART" id="SM00969">
    <property type="entry name" value="SOCS_box"/>
    <property type="match status" value="1"/>
</dbReference>
<dbReference type="Proteomes" id="UP000549394">
    <property type="component" value="Unassembled WGS sequence"/>
</dbReference>
<dbReference type="Pfam" id="PF12796">
    <property type="entry name" value="Ank_2"/>
    <property type="match status" value="1"/>
</dbReference>
<dbReference type="GO" id="GO:0035556">
    <property type="term" value="P:intracellular signal transduction"/>
    <property type="evidence" value="ECO:0007669"/>
    <property type="project" value="InterPro"/>
</dbReference>
<keyword evidence="1" id="KW-0677">Repeat</keyword>
<dbReference type="InterPro" id="IPR001496">
    <property type="entry name" value="SOCS_box"/>
</dbReference>
<dbReference type="GO" id="GO:0003723">
    <property type="term" value="F:RNA binding"/>
    <property type="evidence" value="ECO:0007669"/>
    <property type="project" value="TreeGrafter"/>
</dbReference>
<name>A0A7I8VS88_9ANNE</name>
<dbReference type="OrthoDB" id="5406014at2759"/>
<dbReference type="SMART" id="SM00248">
    <property type="entry name" value="ANK"/>
    <property type="match status" value="4"/>
</dbReference>
<evidence type="ECO:0000313" key="4">
    <source>
        <dbReference type="EMBL" id="CAD5118845.1"/>
    </source>
</evidence>
<dbReference type="InterPro" id="IPR036770">
    <property type="entry name" value="Ankyrin_rpt-contain_sf"/>
</dbReference>
<dbReference type="Gene3D" id="1.25.40.20">
    <property type="entry name" value="Ankyrin repeat-containing domain"/>
    <property type="match status" value="1"/>
</dbReference>
<comment type="caution">
    <text evidence="4">The sequence shown here is derived from an EMBL/GenBank/DDBJ whole genome shotgun (WGS) entry which is preliminary data.</text>
</comment>
<reference evidence="4 5" key="1">
    <citation type="submission" date="2020-08" db="EMBL/GenBank/DDBJ databases">
        <authorList>
            <person name="Hejnol A."/>
        </authorList>
    </citation>
    <scope>NUCLEOTIDE SEQUENCE [LARGE SCALE GENOMIC DNA]</scope>
</reference>
<dbReference type="GO" id="GO:0004540">
    <property type="term" value="F:RNA nuclease activity"/>
    <property type="evidence" value="ECO:0007669"/>
    <property type="project" value="TreeGrafter"/>
</dbReference>
<evidence type="ECO:0000256" key="1">
    <source>
        <dbReference type="ARBA" id="ARBA00022737"/>
    </source>
</evidence>
<dbReference type="InterPro" id="IPR002110">
    <property type="entry name" value="Ankyrin_rpt"/>
</dbReference>
<feature type="domain" description="SOCS box" evidence="3">
    <location>
        <begin position="326"/>
        <end position="368"/>
    </location>
</feature>
<dbReference type="InterPro" id="IPR036036">
    <property type="entry name" value="SOCS_box-like_dom_sf"/>
</dbReference>
<dbReference type="EMBL" id="CAJFCJ010000009">
    <property type="protein sequence ID" value="CAD5118845.1"/>
    <property type="molecule type" value="Genomic_DNA"/>
</dbReference>
<proteinExistence type="predicted"/>
<dbReference type="PANTHER" id="PTHR24141">
    <property type="entry name" value="2-5A-DEPENDENT RIBONUCLEASE"/>
    <property type="match status" value="1"/>
</dbReference>
<dbReference type="SUPFAM" id="SSF48403">
    <property type="entry name" value="Ankyrin repeat"/>
    <property type="match status" value="1"/>
</dbReference>
<dbReference type="PANTHER" id="PTHR24141:SF1">
    <property type="entry name" value="2-5A-DEPENDENT RIBONUCLEASE"/>
    <property type="match status" value="1"/>
</dbReference>
<organism evidence="4 5">
    <name type="scientific">Dimorphilus gyrociliatus</name>
    <dbReference type="NCBI Taxonomy" id="2664684"/>
    <lineage>
        <taxon>Eukaryota</taxon>
        <taxon>Metazoa</taxon>
        <taxon>Spiralia</taxon>
        <taxon>Lophotrochozoa</taxon>
        <taxon>Annelida</taxon>
        <taxon>Polychaeta</taxon>
        <taxon>Polychaeta incertae sedis</taxon>
        <taxon>Dinophilidae</taxon>
        <taxon>Dimorphilus</taxon>
    </lineage>
</organism>
<keyword evidence="2" id="KW-0040">ANK repeat</keyword>
<protein>
    <submittedName>
        <fullName evidence="4">DgyrCDS7523</fullName>
    </submittedName>
</protein>
<dbReference type="CDD" id="cd03587">
    <property type="entry name" value="SOCS"/>
    <property type="match status" value="1"/>
</dbReference>
<dbReference type="PROSITE" id="PS50225">
    <property type="entry name" value="SOCS"/>
    <property type="match status" value="1"/>
</dbReference>
<keyword evidence="5" id="KW-1185">Reference proteome</keyword>
<accession>A0A7I8VS88</accession>
<gene>
    <name evidence="4" type="ORF">DGYR_LOCUS7161</name>
</gene>
<evidence type="ECO:0000313" key="5">
    <source>
        <dbReference type="Proteomes" id="UP000549394"/>
    </source>
</evidence>
<dbReference type="SUPFAM" id="SSF158235">
    <property type="entry name" value="SOCS box-like"/>
    <property type="match status" value="1"/>
</dbReference>
<dbReference type="AlphaFoldDB" id="A0A7I8VS88"/>